<dbReference type="InterPro" id="IPR032710">
    <property type="entry name" value="NTF2-like_dom_sf"/>
</dbReference>
<dbReference type="RefSeq" id="WP_150384986.1">
    <property type="nucleotide sequence ID" value="NZ_BAAAFS010000003.1"/>
</dbReference>
<protein>
    <submittedName>
        <fullName evidence="2">Nuclear transport factor 2 family protein</fullName>
    </submittedName>
</protein>
<gene>
    <name evidence="2" type="ORF">F4V73_13180</name>
</gene>
<feature type="chain" id="PRO_5024305138" evidence="1">
    <location>
        <begin position="20"/>
        <end position="185"/>
    </location>
</feature>
<reference evidence="2 3" key="1">
    <citation type="submission" date="2019-09" db="EMBL/GenBank/DDBJ databases">
        <title>Draft genome sequence of various Type strains from the CCUG.</title>
        <authorList>
            <person name="Pineiro-Iglesias B."/>
            <person name="Tunovic T."/>
            <person name="Unosson C."/>
            <person name="Inganas E."/>
            <person name="Ohlen M."/>
            <person name="Cardew S."/>
            <person name="Jensie-Markopoulos S."/>
            <person name="Salva-Serra F."/>
            <person name="Jaen-Luchoro D."/>
            <person name="Karlsson R."/>
            <person name="Svensson-Stadler L."/>
            <person name="Chun J."/>
            <person name="Moore E."/>
        </authorList>
    </citation>
    <scope>NUCLEOTIDE SEQUENCE [LARGE SCALE GENOMIC DNA]</scope>
    <source>
        <strain evidence="2 3">CCUG 53682T</strain>
    </source>
</reference>
<sequence>MKIKYHAVWLLCLSSAAFAGPGNEDYIQEREGYYYLQQGYSDRDAAEFYWRSLEGWSEFPDNVEKYFTKDGRFELPYAPEYDFPVLFSSVSRNRKEITRYFTNMSQYLGKLKYSAPETWVIIPAKEPGLYTFEYTSRGKLRQTGADYRQKFIATVKIEKGQISVAREFWDPYVALRDFNLIKKTN</sequence>
<comment type="caution">
    <text evidence="2">The sequence shown here is derived from an EMBL/GenBank/DDBJ whole genome shotgun (WGS) entry which is preliminary data.</text>
</comment>
<evidence type="ECO:0000313" key="2">
    <source>
        <dbReference type="EMBL" id="KAA8714789.1"/>
    </source>
</evidence>
<dbReference type="AlphaFoldDB" id="A0A5M9R3C7"/>
<proteinExistence type="predicted"/>
<dbReference type="Proteomes" id="UP000322181">
    <property type="component" value="Unassembled WGS sequence"/>
</dbReference>
<evidence type="ECO:0000256" key="1">
    <source>
        <dbReference type="SAM" id="SignalP"/>
    </source>
</evidence>
<accession>A0A5M9R3C7</accession>
<name>A0A5M9R3C7_9GAMM</name>
<feature type="signal peptide" evidence="1">
    <location>
        <begin position="1"/>
        <end position="19"/>
    </location>
</feature>
<evidence type="ECO:0000313" key="3">
    <source>
        <dbReference type="Proteomes" id="UP000322181"/>
    </source>
</evidence>
<dbReference type="EMBL" id="VXKB01000003">
    <property type="protein sequence ID" value="KAA8714789.1"/>
    <property type="molecule type" value="Genomic_DNA"/>
</dbReference>
<dbReference type="SUPFAM" id="SSF54427">
    <property type="entry name" value="NTF2-like"/>
    <property type="match status" value="1"/>
</dbReference>
<dbReference type="Gene3D" id="3.10.450.50">
    <property type="match status" value="1"/>
</dbReference>
<organism evidence="2 3">
    <name type="scientific">Morganella psychrotolerans</name>
    <dbReference type="NCBI Taxonomy" id="368603"/>
    <lineage>
        <taxon>Bacteria</taxon>
        <taxon>Pseudomonadati</taxon>
        <taxon>Pseudomonadota</taxon>
        <taxon>Gammaproteobacteria</taxon>
        <taxon>Enterobacterales</taxon>
        <taxon>Morganellaceae</taxon>
        <taxon>Morganella</taxon>
    </lineage>
</organism>
<keyword evidence="1" id="KW-0732">Signal</keyword>